<accession>A0A2P6Q4W6</accession>
<dbReference type="PANTHER" id="PTHR13247">
    <property type="entry name" value="TETRATRICOPEPTIDE REPEAT PROTEIN 11 TPR REPEAT PROTEIN 11"/>
    <property type="match status" value="1"/>
</dbReference>
<protein>
    <submittedName>
        <fullName evidence="1">Putative mitochondria fission 1 protein</fullName>
    </submittedName>
</protein>
<organism evidence="1 2">
    <name type="scientific">Rosa chinensis</name>
    <name type="common">China rose</name>
    <dbReference type="NCBI Taxonomy" id="74649"/>
    <lineage>
        <taxon>Eukaryota</taxon>
        <taxon>Viridiplantae</taxon>
        <taxon>Streptophyta</taxon>
        <taxon>Embryophyta</taxon>
        <taxon>Tracheophyta</taxon>
        <taxon>Spermatophyta</taxon>
        <taxon>Magnoliopsida</taxon>
        <taxon>eudicotyledons</taxon>
        <taxon>Gunneridae</taxon>
        <taxon>Pentapetalae</taxon>
        <taxon>rosids</taxon>
        <taxon>fabids</taxon>
        <taxon>Rosales</taxon>
        <taxon>Rosaceae</taxon>
        <taxon>Rosoideae</taxon>
        <taxon>Rosoideae incertae sedis</taxon>
        <taxon>Rosa</taxon>
    </lineage>
</organism>
<dbReference type="InterPro" id="IPR012337">
    <property type="entry name" value="RNaseH-like_sf"/>
</dbReference>
<dbReference type="GO" id="GO:0005741">
    <property type="term" value="C:mitochondrial outer membrane"/>
    <property type="evidence" value="ECO:0007669"/>
    <property type="project" value="TreeGrafter"/>
</dbReference>
<dbReference type="PANTHER" id="PTHR13247:SF0">
    <property type="entry name" value="MITOCHONDRIAL FISSION 1 PROTEIN"/>
    <property type="match status" value="1"/>
</dbReference>
<sequence>MAKNTYSPLDQREILYLLTVGYYRSGAYLTSRRLLDRTVVLQKWKDWLKTLDAGKRKLGEDITLAMLLSDNVWENVMAIVNITEPIYFLIKYCDGDGQKMGEVYERMDNMLGEIKVMRTELYSECFPQIKYLNKPAWGGLTRKSPNQGIEVITALTEAFDKIVEDPQEAELLRNQSAFFHQRKGIFATQAAQTDAVTMDAISWWSTYGSQVPQLAEVAQKAAKKSSENRGTKIRVLETHRSDCCLSGGVPASTIGPGLIDEWRMLPDGIVGAWGSNFWYPVRPSWSCMIFRPSQAAVQAGRMDGWRSTQAWSKWSEAGSWRRFSMDRTALTISPGLVDRRRVQGCRTFRRKDEAGRQGTASFSLILGVGSSRSGFTPGSGRQKLRLVWLAAWLEFFRRCEFDGKDLWGWSAGGSSEEEEDGRGGWFLILFKVVFLVKISIRGLVRFFWFLACPYSVELGLGQIEVPWMWCFSWGRIGLLLVLSYGQCADERSLHVVWHFWDTVWKRALVVLAVVYEVESIFSGFSVARVVGRYWWLGVGLFQLMEVIYGDGPVTGLGFREESGEFLSTTGHSRALSLKKTVEDRIVKDGFIGIAE</sequence>
<dbReference type="Proteomes" id="UP000238479">
    <property type="component" value="Chromosome 5"/>
</dbReference>
<dbReference type="GO" id="GO:0000266">
    <property type="term" value="P:mitochondrial fission"/>
    <property type="evidence" value="ECO:0007669"/>
    <property type="project" value="InterPro"/>
</dbReference>
<gene>
    <name evidence="1" type="ORF">RchiOBHm_Chr5g0011621</name>
</gene>
<proteinExistence type="predicted"/>
<keyword evidence="2" id="KW-1185">Reference proteome</keyword>
<dbReference type="GO" id="GO:0016559">
    <property type="term" value="P:peroxisome fission"/>
    <property type="evidence" value="ECO:0007669"/>
    <property type="project" value="TreeGrafter"/>
</dbReference>
<comment type="caution">
    <text evidence="1">The sequence shown here is derived from an EMBL/GenBank/DDBJ whole genome shotgun (WGS) entry which is preliminary data.</text>
</comment>
<dbReference type="AlphaFoldDB" id="A0A2P6Q4W6"/>
<reference evidence="1 2" key="1">
    <citation type="journal article" date="2018" name="Nat. Genet.">
        <title>The Rosa genome provides new insights in the design of modern roses.</title>
        <authorList>
            <person name="Bendahmane M."/>
        </authorList>
    </citation>
    <scope>NUCLEOTIDE SEQUENCE [LARGE SCALE GENOMIC DNA]</scope>
    <source>
        <strain evidence="2">cv. Old Blush</strain>
    </source>
</reference>
<name>A0A2P6Q4W6_ROSCH</name>
<dbReference type="SUPFAM" id="SSF53098">
    <property type="entry name" value="Ribonuclease H-like"/>
    <property type="match status" value="1"/>
</dbReference>
<dbReference type="Gramene" id="PRQ29225">
    <property type="protein sequence ID" value="PRQ29225"/>
    <property type="gene ID" value="RchiOBHm_Chr5g0011621"/>
</dbReference>
<evidence type="ECO:0000313" key="2">
    <source>
        <dbReference type="Proteomes" id="UP000238479"/>
    </source>
</evidence>
<dbReference type="EMBL" id="PDCK01000043">
    <property type="protein sequence ID" value="PRQ29225.1"/>
    <property type="molecule type" value="Genomic_DNA"/>
</dbReference>
<dbReference type="GO" id="GO:0005778">
    <property type="term" value="C:peroxisomal membrane"/>
    <property type="evidence" value="ECO:0007669"/>
    <property type="project" value="TreeGrafter"/>
</dbReference>
<dbReference type="InterPro" id="IPR016543">
    <property type="entry name" value="Fis1"/>
</dbReference>
<dbReference type="GO" id="GO:0000422">
    <property type="term" value="P:autophagy of mitochondrion"/>
    <property type="evidence" value="ECO:0007669"/>
    <property type="project" value="TreeGrafter"/>
</dbReference>
<evidence type="ECO:0000313" key="1">
    <source>
        <dbReference type="EMBL" id="PRQ29225.1"/>
    </source>
</evidence>